<reference evidence="1" key="2">
    <citation type="submission" date="2022-04" db="EMBL/GenBank/DDBJ databases">
        <title>Complete Genome Sequence of Flavobacterium sediminilitoris YSM-43, Isolated from a Tidal Sediment.</title>
        <authorList>
            <person name="Lee P.A."/>
        </authorList>
    </citation>
    <scope>NUCLEOTIDE SEQUENCE</scope>
    <source>
        <strain evidence="1">YSM-43</strain>
    </source>
</reference>
<keyword evidence="2" id="KW-1185">Reference proteome</keyword>
<dbReference type="EMBL" id="CP090145">
    <property type="protein sequence ID" value="UOX33125.1"/>
    <property type="molecule type" value="Genomic_DNA"/>
</dbReference>
<protein>
    <submittedName>
        <fullName evidence="1">SUKH-3 domain-containing protein</fullName>
    </submittedName>
</protein>
<gene>
    <name evidence="1" type="ORF">LXD69_13890</name>
</gene>
<reference evidence="1" key="1">
    <citation type="submission" date="2021-12" db="EMBL/GenBank/DDBJ databases">
        <authorList>
            <person name="Cha I.-T."/>
            <person name="Lee K.-E."/>
            <person name="Park S.-J."/>
        </authorList>
    </citation>
    <scope>NUCLEOTIDE SEQUENCE</scope>
    <source>
        <strain evidence="1">YSM-43</strain>
    </source>
</reference>
<dbReference type="InterPro" id="IPR025850">
    <property type="entry name" value="SUKH-3"/>
</dbReference>
<evidence type="ECO:0000313" key="1">
    <source>
        <dbReference type="EMBL" id="UOX33125.1"/>
    </source>
</evidence>
<organism evidence="1 2">
    <name type="scientific">Flavobacterium sediminilitoris</name>
    <dbReference type="NCBI Taxonomy" id="2024526"/>
    <lineage>
        <taxon>Bacteria</taxon>
        <taxon>Pseudomonadati</taxon>
        <taxon>Bacteroidota</taxon>
        <taxon>Flavobacteriia</taxon>
        <taxon>Flavobacteriales</taxon>
        <taxon>Flavobacteriaceae</taxon>
        <taxon>Flavobacterium</taxon>
    </lineage>
</organism>
<dbReference type="RefSeq" id="WP_246915845.1">
    <property type="nucleotide sequence ID" value="NZ_CP090145.1"/>
</dbReference>
<dbReference type="Pfam" id="PF14433">
    <property type="entry name" value="SUKH-3"/>
    <property type="match status" value="1"/>
</dbReference>
<accession>A0ABY4HKR3</accession>
<proteinExistence type="predicted"/>
<name>A0ABY4HKR3_9FLAO</name>
<dbReference type="Proteomes" id="UP000830454">
    <property type="component" value="Chromosome"/>
</dbReference>
<sequence>MEKIILNEKLKTSFIKAGWYENRDISNRYLKVKDLKHFPETIRNFLFEYGDLILKPYESDHFNEYDFSTRLLKNQTIIFKNLCDVELYKIGDWLKENTMILCDNNLTIYLYDEMLSKLGNSLQEGFEFLLEMNFKNQLYWDFQNKEWTNLE</sequence>
<evidence type="ECO:0000313" key="2">
    <source>
        <dbReference type="Proteomes" id="UP000830454"/>
    </source>
</evidence>